<dbReference type="GO" id="GO:0016020">
    <property type="term" value="C:membrane"/>
    <property type="evidence" value="ECO:0007669"/>
    <property type="project" value="UniProtKB-SubCell"/>
</dbReference>
<dbReference type="OrthoDB" id="48943at2759"/>
<dbReference type="InterPro" id="IPR023298">
    <property type="entry name" value="ATPase_P-typ_TM_dom_sf"/>
</dbReference>
<comment type="subcellular location">
    <subcellularLocation>
        <location evidence="1">Membrane</location>
        <topology evidence="1">Multi-pass membrane protein</topology>
    </subcellularLocation>
</comment>
<feature type="transmembrane region" description="Helical" evidence="8">
    <location>
        <begin position="15"/>
        <end position="36"/>
    </location>
</feature>
<dbReference type="InParanoid" id="A0A316VEU3"/>
<keyword evidence="8" id="KW-1133">Transmembrane helix</keyword>
<keyword evidence="8" id="KW-0812">Transmembrane</keyword>
<evidence type="ECO:0000256" key="7">
    <source>
        <dbReference type="ARBA" id="ARBA00022967"/>
    </source>
</evidence>
<feature type="non-terminal residue" evidence="10">
    <location>
        <position position="196"/>
    </location>
</feature>
<dbReference type="Pfam" id="PF00689">
    <property type="entry name" value="Cation_ATPase_C"/>
    <property type="match status" value="1"/>
</dbReference>
<dbReference type="PANTHER" id="PTHR45630:SF8">
    <property type="entry name" value="CATION-TRANSPORTING ATPASE"/>
    <property type="match status" value="1"/>
</dbReference>
<dbReference type="PANTHER" id="PTHR45630">
    <property type="entry name" value="CATION-TRANSPORTING ATPASE-RELATED"/>
    <property type="match status" value="1"/>
</dbReference>
<dbReference type="GO" id="GO:0005524">
    <property type="term" value="F:ATP binding"/>
    <property type="evidence" value="ECO:0007669"/>
    <property type="project" value="UniProtKB-KW"/>
</dbReference>
<evidence type="ECO:0000256" key="3">
    <source>
        <dbReference type="ARBA" id="ARBA00022723"/>
    </source>
</evidence>
<keyword evidence="7" id="KW-1278">Translocase</keyword>
<sequence length="196" mass="22301">IHPKRPTANLVSKKVLTSMLGQVIICALVQMFVFFYTRAQPWYEPPVVNPDELNVSNPENSALFLVSSFQYLIVAAAFSVGPPYRQPMYTNPMLMLSLGSLTVLSLYFLFVPSGPIFDVLELVEMPRSFHWALLIIVTANWALCLLFEAFATAWLTSAIKALQRFIRRVRRGERTKKHESKMYKAVVAEWQNDGQA</sequence>
<feature type="transmembrane region" description="Helical" evidence="8">
    <location>
        <begin position="62"/>
        <end position="81"/>
    </location>
</feature>
<feature type="transmembrane region" description="Helical" evidence="8">
    <location>
        <begin position="93"/>
        <end position="111"/>
    </location>
</feature>
<dbReference type="RefSeq" id="XP_025356451.1">
    <property type="nucleotide sequence ID" value="XM_025495933.1"/>
</dbReference>
<feature type="non-terminal residue" evidence="10">
    <location>
        <position position="1"/>
    </location>
</feature>
<dbReference type="GO" id="GO:0019829">
    <property type="term" value="F:ATPase-coupled monoatomic cation transmembrane transporter activity"/>
    <property type="evidence" value="ECO:0007669"/>
    <property type="project" value="TreeGrafter"/>
</dbReference>
<dbReference type="STRING" id="1280837.A0A316VEU3"/>
<keyword evidence="11" id="KW-1185">Reference proteome</keyword>
<dbReference type="Proteomes" id="UP000245771">
    <property type="component" value="Unassembled WGS sequence"/>
</dbReference>
<keyword evidence="4" id="KW-0547">Nucleotide-binding</keyword>
<keyword evidence="5" id="KW-0067">ATP-binding</keyword>
<feature type="domain" description="Cation-transporting P-type ATPase C-terminal" evidence="9">
    <location>
        <begin position="3"/>
        <end position="154"/>
    </location>
</feature>
<keyword evidence="2" id="KW-0597">Phosphoprotein</keyword>
<dbReference type="GO" id="GO:0140358">
    <property type="term" value="F:P-type transmembrane transporter activity"/>
    <property type="evidence" value="ECO:0007669"/>
    <property type="project" value="InterPro"/>
</dbReference>
<proteinExistence type="predicted"/>
<evidence type="ECO:0000256" key="8">
    <source>
        <dbReference type="SAM" id="Phobius"/>
    </source>
</evidence>
<protein>
    <recommendedName>
        <fullName evidence="9">Cation-transporting P-type ATPase C-terminal domain-containing protein</fullName>
    </recommendedName>
</protein>
<reference evidence="10 11" key="1">
    <citation type="journal article" date="2018" name="Mol. Biol. Evol.">
        <title>Broad Genomic Sampling Reveals a Smut Pathogenic Ancestry of the Fungal Clade Ustilaginomycotina.</title>
        <authorList>
            <person name="Kijpornyongpan T."/>
            <person name="Mondo S.J."/>
            <person name="Barry K."/>
            <person name="Sandor L."/>
            <person name="Lee J."/>
            <person name="Lipzen A."/>
            <person name="Pangilinan J."/>
            <person name="LaButti K."/>
            <person name="Hainaut M."/>
            <person name="Henrissat B."/>
            <person name="Grigoriev I.V."/>
            <person name="Spatafora J.W."/>
            <person name="Aime M.C."/>
        </authorList>
    </citation>
    <scope>NUCLEOTIDE SEQUENCE [LARGE SCALE GENOMIC DNA]</scope>
    <source>
        <strain evidence="10 11">MCA 3882</strain>
    </source>
</reference>
<dbReference type="InterPro" id="IPR006068">
    <property type="entry name" value="ATPase_P-typ_cation-transptr_C"/>
</dbReference>
<evidence type="ECO:0000256" key="4">
    <source>
        <dbReference type="ARBA" id="ARBA00022741"/>
    </source>
</evidence>
<evidence type="ECO:0000256" key="2">
    <source>
        <dbReference type="ARBA" id="ARBA00022553"/>
    </source>
</evidence>
<dbReference type="GeneID" id="37017714"/>
<evidence type="ECO:0000256" key="1">
    <source>
        <dbReference type="ARBA" id="ARBA00004141"/>
    </source>
</evidence>
<accession>A0A316VEU3</accession>
<evidence type="ECO:0000313" key="10">
    <source>
        <dbReference type="EMBL" id="PWN36149.1"/>
    </source>
</evidence>
<keyword evidence="3" id="KW-0479">Metal-binding</keyword>
<dbReference type="GO" id="GO:0006874">
    <property type="term" value="P:intracellular calcium ion homeostasis"/>
    <property type="evidence" value="ECO:0007669"/>
    <property type="project" value="TreeGrafter"/>
</dbReference>
<name>A0A316VEU3_9BASI</name>
<keyword evidence="6" id="KW-0460">Magnesium</keyword>
<evidence type="ECO:0000313" key="11">
    <source>
        <dbReference type="Proteomes" id="UP000245771"/>
    </source>
</evidence>
<evidence type="ECO:0000259" key="9">
    <source>
        <dbReference type="Pfam" id="PF00689"/>
    </source>
</evidence>
<dbReference type="GO" id="GO:0046872">
    <property type="term" value="F:metal ion binding"/>
    <property type="evidence" value="ECO:0007669"/>
    <property type="project" value="UniProtKB-KW"/>
</dbReference>
<organism evidence="10 11">
    <name type="scientific">Meira miltonrushii</name>
    <dbReference type="NCBI Taxonomy" id="1280837"/>
    <lineage>
        <taxon>Eukaryota</taxon>
        <taxon>Fungi</taxon>
        <taxon>Dikarya</taxon>
        <taxon>Basidiomycota</taxon>
        <taxon>Ustilaginomycotina</taxon>
        <taxon>Exobasidiomycetes</taxon>
        <taxon>Exobasidiales</taxon>
        <taxon>Brachybasidiaceae</taxon>
        <taxon>Meira</taxon>
    </lineage>
</organism>
<dbReference type="AlphaFoldDB" id="A0A316VEU3"/>
<dbReference type="EMBL" id="KZ819603">
    <property type="protein sequence ID" value="PWN36149.1"/>
    <property type="molecule type" value="Genomic_DNA"/>
</dbReference>
<dbReference type="SUPFAM" id="SSF81665">
    <property type="entry name" value="Calcium ATPase, transmembrane domain M"/>
    <property type="match status" value="1"/>
</dbReference>
<dbReference type="InterPro" id="IPR006544">
    <property type="entry name" value="P-type_TPase_V"/>
</dbReference>
<keyword evidence="8" id="KW-0472">Membrane</keyword>
<feature type="transmembrane region" description="Helical" evidence="8">
    <location>
        <begin position="131"/>
        <end position="162"/>
    </location>
</feature>
<gene>
    <name evidence="10" type="ORF">FA14DRAFT_111106</name>
</gene>
<evidence type="ECO:0000256" key="5">
    <source>
        <dbReference type="ARBA" id="ARBA00022840"/>
    </source>
</evidence>
<evidence type="ECO:0000256" key="6">
    <source>
        <dbReference type="ARBA" id="ARBA00022842"/>
    </source>
</evidence>